<dbReference type="CDD" id="cd01949">
    <property type="entry name" value="GGDEF"/>
    <property type="match status" value="1"/>
</dbReference>
<dbReference type="InterPro" id="IPR003018">
    <property type="entry name" value="GAF"/>
</dbReference>
<evidence type="ECO:0000259" key="1">
    <source>
        <dbReference type="PROSITE" id="PS50887"/>
    </source>
</evidence>
<dbReference type="SMART" id="SM00065">
    <property type="entry name" value="GAF"/>
    <property type="match status" value="1"/>
</dbReference>
<dbReference type="Gene3D" id="3.30.70.270">
    <property type="match status" value="1"/>
</dbReference>
<sequence>MRGEESPETDVGFLGAGCLLRPEADAADETAEGHGMGQAISRPDGEMERLVAVRSIMSFKNAEMPELKVLSQLGQDVFGVPRAAVHIVDEDWLHIAEQAGMELSECPRDMSICSRVITRQDVVIISDLTEHPDFRFMPYVKGGPGLRSYAGAPIELEPGLVIGAFCLVDTVPRKFSRTEMDSLRRFALLAAALLRLQKANFTMSLAERELRDAAMTDPLTGFYNRKALEAIVDSQLGAALGADEAFGVLYLDLDGFKTINDTFGHPAGDRVLIEAAGRIRNAIRSEDIVVRMGGDEFAIFMPRPSASEVLNGLADQLLAAFRKPFDVDGNEVGARLSIGGALAPQAGADRATLLQSVDEALYQAKKSGRDRFVSRAL</sequence>
<dbReference type="PROSITE" id="PS50887">
    <property type="entry name" value="GGDEF"/>
    <property type="match status" value="1"/>
</dbReference>
<dbReference type="InterPro" id="IPR043128">
    <property type="entry name" value="Rev_trsase/Diguanyl_cyclase"/>
</dbReference>
<evidence type="ECO:0000313" key="3">
    <source>
        <dbReference type="Proteomes" id="UP000192074"/>
    </source>
</evidence>
<dbReference type="InterPro" id="IPR000160">
    <property type="entry name" value="GGDEF_dom"/>
</dbReference>
<dbReference type="Proteomes" id="UP000192074">
    <property type="component" value="Unassembled WGS sequence"/>
</dbReference>
<name>A0A822V5P5_AGRTU</name>
<reference evidence="2 3" key="1">
    <citation type="submission" date="2016-01" db="EMBL/GenBank/DDBJ databases">
        <authorList>
            <person name="Regsiter A."/>
            <person name="william w."/>
        </authorList>
    </citation>
    <scope>NUCLEOTIDE SEQUENCE [LARGE SCALE GENOMIC DNA]</scope>
    <source>
        <strain evidence="2 3">B6</strain>
    </source>
</reference>
<accession>A0A822V5P5</accession>
<protein>
    <submittedName>
        <fullName evidence="2">Putative diguanylate cyclase (GGDEF domain)</fullName>
    </submittedName>
</protein>
<dbReference type="GO" id="GO:0003824">
    <property type="term" value="F:catalytic activity"/>
    <property type="evidence" value="ECO:0007669"/>
    <property type="project" value="UniProtKB-ARBA"/>
</dbReference>
<dbReference type="EMBL" id="FCNL01000025">
    <property type="protein sequence ID" value="CVI19754.1"/>
    <property type="molecule type" value="Genomic_DNA"/>
</dbReference>
<gene>
    <name evidence="2" type="ORF">AGR4A_Cc80145</name>
</gene>
<dbReference type="Pfam" id="PF01590">
    <property type="entry name" value="GAF"/>
    <property type="match status" value="1"/>
</dbReference>
<dbReference type="InterPro" id="IPR029016">
    <property type="entry name" value="GAF-like_dom_sf"/>
</dbReference>
<dbReference type="InterPro" id="IPR029787">
    <property type="entry name" value="Nucleotide_cyclase"/>
</dbReference>
<dbReference type="InterPro" id="IPR052163">
    <property type="entry name" value="DGC-Regulatory_Protein"/>
</dbReference>
<dbReference type="SMART" id="SM00267">
    <property type="entry name" value="GGDEF"/>
    <property type="match status" value="1"/>
</dbReference>
<dbReference type="AlphaFoldDB" id="A0A822V5P5"/>
<dbReference type="FunFam" id="3.30.70.270:FF:000001">
    <property type="entry name" value="Diguanylate cyclase domain protein"/>
    <property type="match status" value="1"/>
</dbReference>
<dbReference type="Gene3D" id="3.30.450.40">
    <property type="match status" value="1"/>
</dbReference>
<dbReference type="Pfam" id="PF00990">
    <property type="entry name" value="GGDEF"/>
    <property type="match status" value="1"/>
</dbReference>
<dbReference type="NCBIfam" id="TIGR00254">
    <property type="entry name" value="GGDEF"/>
    <property type="match status" value="1"/>
</dbReference>
<feature type="domain" description="GGDEF" evidence="1">
    <location>
        <begin position="244"/>
        <end position="377"/>
    </location>
</feature>
<dbReference type="SUPFAM" id="SSF55781">
    <property type="entry name" value="GAF domain-like"/>
    <property type="match status" value="1"/>
</dbReference>
<evidence type="ECO:0000313" key="2">
    <source>
        <dbReference type="EMBL" id="CVI19754.1"/>
    </source>
</evidence>
<dbReference type="PANTHER" id="PTHR46663:SF4">
    <property type="entry name" value="DIGUANYLATE CYCLASE DGCT-RELATED"/>
    <property type="match status" value="1"/>
</dbReference>
<dbReference type="PANTHER" id="PTHR46663">
    <property type="entry name" value="DIGUANYLATE CYCLASE DGCT-RELATED"/>
    <property type="match status" value="1"/>
</dbReference>
<organism evidence="2 3">
    <name type="scientific">Agrobacterium tumefaciens str. B6</name>
    <dbReference type="NCBI Taxonomy" id="1183423"/>
    <lineage>
        <taxon>Bacteria</taxon>
        <taxon>Pseudomonadati</taxon>
        <taxon>Pseudomonadota</taxon>
        <taxon>Alphaproteobacteria</taxon>
        <taxon>Hyphomicrobiales</taxon>
        <taxon>Rhizobiaceae</taxon>
        <taxon>Rhizobium/Agrobacterium group</taxon>
        <taxon>Agrobacterium</taxon>
        <taxon>Agrobacterium tumefaciens complex</taxon>
    </lineage>
</organism>
<dbReference type="SUPFAM" id="SSF55073">
    <property type="entry name" value="Nucleotide cyclase"/>
    <property type="match status" value="1"/>
</dbReference>
<comment type="caution">
    <text evidence="2">The sequence shown here is derived from an EMBL/GenBank/DDBJ whole genome shotgun (WGS) entry which is preliminary data.</text>
</comment>
<proteinExistence type="predicted"/>